<dbReference type="InterPro" id="IPR029033">
    <property type="entry name" value="His_PPase_superfam"/>
</dbReference>
<protein>
    <submittedName>
        <fullName evidence="1">Alpha-ribazole phosphatase</fullName>
    </submittedName>
</protein>
<evidence type="ECO:0000313" key="2">
    <source>
        <dbReference type="Proteomes" id="UP000053235"/>
    </source>
</evidence>
<dbReference type="OrthoDB" id="34197at2"/>
<dbReference type="InterPro" id="IPR013078">
    <property type="entry name" value="His_Pase_superF_clade-1"/>
</dbReference>
<dbReference type="AlphaFoldDB" id="A0A0M7AAK3"/>
<dbReference type="PROSITE" id="PS00018">
    <property type="entry name" value="EF_HAND_1"/>
    <property type="match status" value="1"/>
</dbReference>
<name>A0A0M7AAK3_9HYPH</name>
<dbReference type="Proteomes" id="UP000053235">
    <property type="component" value="Unassembled WGS sequence"/>
</dbReference>
<dbReference type="InterPro" id="IPR018247">
    <property type="entry name" value="EF_Hand_1_Ca_BS"/>
</dbReference>
<dbReference type="RefSeq" id="WP_055672357.1">
    <property type="nucleotide sequence ID" value="NZ_CXWD01000010.1"/>
</dbReference>
<gene>
    <name evidence="1" type="ORF">LAX5112_02825</name>
</gene>
<dbReference type="SUPFAM" id="SSF53254">
    <property type="entry name" value="Phosphoglycerate mutase-like"/>
    <property type="match status" value="1"/>
</dbReference>
<dbReference type="Gene3D" id="3.40.50.1240">
    <property type="entry name" value="Phosphoglycerate mutase-like"/>
    <property type="match status" value="1"/>
</dbReference>
<keyword evidence="2" id="KW-1185">Reference proteome</keyword>
<sequence length="192" mass="21576">MTWCVYLTHPEVEIDPDVPIQEWRLSEIGRDRAALAADLPFAKDFQRIVSSGEVKAVETAEIVGGHLELKPLVLKALHENDRSATGYLAREEFERTADQFFANPDESIRGWERAIDAQMRIVTGIRAVLRSVKEEDPVLFTGHGAVGTLLMCHLMGAPISRAHDQKRGGSWYRFDKDWLTSQSGSSLAWTEL</sequence>
<reference evidence="2" key="1">
    <citation type="submission" date="2015-07" db="EMBL/GenBank/DDBJ databases">
        <authorList>
            <person name="Rodrigo-Torres Lidia"/>
            <person name="Arahal R.David."/>
        </authorList>
    </citation>
    <scope>NUCLEOTIDE SEQUENCE [LARGE SCALE GENOMIC DNA]</scope>
    <source>
        <strain evidence="2">CECT 5112</strain>
    </source>
</reference>
<accession>A0A0M7AAK3</accession>
<dbReference type="Pfam" id="PF00300">
    <property type="entry name" value="His_Phos_1"/>
    <property type="match status" value="1"/>
</dbReference>
<dbReference type="EMBL" id="CXWD01000010">
    <property type="protein sequence ID" value="CTQ71446.1"/>
    <property type="molecule type" value="Genomic_DNA"/>
</dbReference>
<evidence type="ECO:0000313" key="1">
    <source>
        <dbReference type="EMBL" id="CTQ71446.1"/>
    </source>
</evidence>
<dbReference type="STRING" id="388408.LAX5112_02825"/>
<proteinExistence type="predicted"/>
<organism evidence="1 2">
    <name type="scientific">Roseibium alexandrii</name>
    <dbReference type="NCBI Taxonomy" id="388408"/>
    <lineage>
        <taxon>Bacteria</taxon>
        <taxon>Pseudomonadati</taxon>
        <taxon>Pseudomonadota</taxon>
        <taxon>Alphaproteobacteria</taxon>
        <taxon>Hyphomicrobiales</taxon>
        <taxon>Stappiaceae</taxon>
        <taxon>Roseibium</taxon>
    </lineage>
</organism>